<dbReference type="EMBL" id="PYOP01000033">
    <property type="protein sequence ID" value="PSW92872.1"/>
    <property type="molecule type" value="Genomic_DNA"/>
</dbReference>
<evidence type="ECO:0000256" key="4">
    <source>
        <dbReference type="ARBA" id="ARBA00022679"/>
    </source>
</evidence>
<comment type="pathway">
    <text evidence="11">Cell wall biogenesis; peptidoglycan biosynthesis.</text>
</comment>
<feature type="transmembrane region" description="Helical" evidence="11">
    <location>
        <begin position="12"/>
        <end position="30"/>
    </location>
</feature>
<dbReference type="Pfam" id="PF00912">
    <property type="entry name" value="Transgly"/>
    <property type="match status" value="1"/>
</dbReference>
<dbReference type="GO" id="GO:0009252">
    <property type="term" value="P:peptidoglycan biosynthetic process"/>
    <property type="evidence" value="ECO:0007669"/>
    <property type="project" value="UniProtKB-UniRule"/>
</dbReference>
<evidence type="ECO:0000256" key="8">
    <source>
        <dbReference type="ARBA" id="ARBA00022989"/>
    </source>
</evidence>
<keyword evidence="1 11" id="KW-1003">Cell membrane</keyword>
<gene>
    <name evidence="11" type="primary">mtgA</name>
    <name evidence="13" type="ORF">C9I88_17175</name>
    <name evidence="14" type="ORF">C9J52_16785</name>
</gene>
<protein>
    <recommendedName>
        <fullName evidence="11">Biosynthetic peptidoglycan transglycosylase</fullName>
        <ecNumber evidence="11">2.4.99.28</ecNumber>
    </recommendedName>
    <alternativeName>
        <fullName evidence="11">Glycan polymerase</fullName>
    </alternativeName>
    <alternativeName>
        <fullName evidence="11">Peptidoglycan glycosyltransferase MtgA</fullName>
        <shortName evidence="11">PGT</shortName>
    </alternativeName>
</protein>
<dbReference type="RefSeq" id="WP_045038148.1">
    <property type="nucleotide sequence ID" value="NZ_JZSR01000035.1"/>
</dbReference>
<reference evidence="13 16" key="1">
    <citation type="submission" date="2018-01" db="EMBL/GenBank/DDBJ databases">
        <title>Whole genome sequencing of Histamine producing bacteria.</title>
        <authorList>
            <person name="Butler K."/>
        </authorList>
    </citation>
    <scope>NUCLEOTIDE SEQUENCE [LARGE SCALE GENOMIC DNA]</scope>
    <source>
        <strain evidence="14 15">ATCC 51761</strain>
        <strain evidence="13 16">NCIMB 13481</strain>
    </source>
</reference>
<evidence type="ECO:0000256" key="2">
    <source>
        <dbReference type="ARBA" id="ARBA00022519"/>
    </source>
</evidence>
<dbReference type="EC" id="2.4.99.28" evidence="11"/>
<dbReference type="InterPro" id="IPR001264">
    <property type="entry name" value="Glyco_trans_51"/>
</dbReference>
<dbReference type="Proteomes" id="UP000241190">
    <property type="component" value="Unassembled WGS sequence"/>
</dbReference>
<keyword evidence="4 11" id="KW-0808">Transferase</keyword>
<keyword evidence="9 11" id="KW-0472">Membrane</keyword>
<dbReference type="EMBL" id="PYLW01000026">
    <property type="protein sequence ID" value="PSV91467.1"/>
    <property type="molecule type" value="Genomic_DNA"/>
</dbReference>
<dbReference type="UniPathway" id="UPA00219"/>
<keyword evidence="6 11" id="KW-0133">Cell shape</keyword>
<dbReference type="GO" id="GO:0071555">
    <property type="term" value="P:cell wall organization"/>
    <property type="evidence" value="ECO:0007669"/>
    <property type="project" value="UniProtKB-KW"/>
</dbReference>
<keyword evidence="5 11" id="KW-0812">Transmembrane</keyword>
<dbReference type="Gene3D" id="1.10.3810.10">
    <property type="entry name" value="Biosynthetic peptidoglycan transglycosylase-like"/>
    <property type="match status" value="1"/>
</dbReference>
<evidence type="ECO:0000313" key="16">
    <source>
        <dbReference type="Proteomes" id="UP000241954"/>
    </source>
</evidence>
<dbReference type="PANTHER" id="PTHR30400:SF0">
    <property type="entry name" value="BIOSYNTHETIC PEPTIDOGLYCAN TRANSGLYCOSYLASE"/>
    <property type="match status" value="1"/>
</dbReference>
<evidence type="ECO:0000256" key="6">
    <source>
        <dbReference type="ARBA" id="ARBA00022960"/>
    </source>
</evidence>
<evidence type="ECO:0000256" key="5">
    <source>
        <dbReference type="ARBA" id="ARBA00022692"/>
    </source>
</evidence>
<feature type="domain" description="Glycosyl transferase family 51" evidence="12">
    <location>
        <begin position="51"/>
        <end position="217"/>
    </location>
</feature>
<dbReference type="GO" id="GO:0008360">
    <property type="term" value="P:regulation of cell shape"/>
    <property type="evidence" value="ECO:0007669"/>
    <property type="project" value="UniProtKB-KW"/>
</dbReference>
<evidence type="ECO:0000256" key="10">
    <source>
        <dbReference type="ARBA" id="ARBA00023316"/>
    </source>
</evidence>
<evidence type="ECO:0000313" key="15">
    <source>
        <dbReference type="Proteomes" id="UP000241190"/>
    </source>
</evidence>
<dbReference type="PANTHER" id="PTHR30400">
    <property type="entry name" value="MONOFUNCTIONAL BIOSYNTHETIC PEPTIDOGLYCAN TRANSGLYCOSYLASE"/>
    <property type="match status" value="1"/>
</dbReference>
<evidence type="ECO:0000259" key="12">
    <source>
        <dbReference type="Pfam" id="PF00912"/>
    </source>
</evidence>
<dbReference type="Proteomes" id="UP000241954">
    <property type="component" value="Unassembled WGS sequence"/>
</dbReference>
<evidence type="ECO:0000256" key="9">
    <source>
        <dbReference type="ARBA" id="ARBA00023136"/>
    </source>
</evidence>
<keyword evidence="15" id="KW-1185">Reference proteome</keyword>
<comment type="subcellular location">
    <subcellularLocation>
        <location evidence="11">Cell inner membrane</location>
        <topology evidence="11">Single-pass membrane protein</topology>
    </subcellularLocation>
</comment>
<dbReference type="InterPro" id="IPR011812">
    <property type="entry name" value="Pep_trsgly"/>
</dbReference>
<keyword evidence="8 11" id="KW-1133">Transmembrane helix</keyword>
<dbReference type="GO" id="GO:0016763">
    <property type="term" value="F:pentosyltransferase activity"/>
    <property type="evidence" value="ECO:0007669"/>
    <property type="project" value="InterPro"/>
</dbReference>
<accession>A0A0D8PQI4</accession>
<dbReference type="InterPro" id="IPR023346">
    <property type="entry name" value="Lysozyme-like_dom_sf"/>
</dbReference>
<keyword evidence="7 11" id="KW-0573">Peptidoglycan synthesis</keyword>
<comment type="similarity">
    <text evidence="11">Belongs to the glycosyltransferase 51 family.</text>
</comment>
<dbReference type="STRING" id="56192.UB38_16550"/>
<sequence length="242" mass="27810">MLAGFKRFTIKLILSALIVPIVLIIILKFINPPFWGWEISRTLFPPQGYPKQTHHQWVNLDKISKNMQLAVIASEDQTFPEHHGIDLNATLFVLEHSGKNGPSRGASTITQQTAKNVFLFPCHSFIRKGIELYFALWMEVIWGKDRILETYLNVIEFGPGIYGVQAASEHFFHIPASRLSAQQAAQLAAVLPNPYKIKASPMSNYVYQRTLWIRKQMRQLGMVTLNKVYDEQSLFKSFNLYR</sequence>
<dbReference type="InterPro" id="IPR036950">
    <property type="entry name" value="PBP_transglycosylase"/>
</dbReference>
<dbReference type="SUPFAM" id="SSF53955">
    <property type="entry name" value="Lysozyme-like"/>
    <property type="match status" value="1"/>
</dbReference>
<organism evidence="13 16">
    <name type="scientific">Photobacterium iliopiscarium</name>
    <dbReference type="NCBI Taxonomy" id="56192"/>
    <lineage>
        <taxon>Bacteria</taxon>
        <taxon>Pseudomonadati</taxon>
        <taxon>Pseudomonadota</taxon>
        <taxon>Gammaproteobacteria</taxon>
        <taxon>Vibrionales</taxon>
        <taxon>Vibrionaceae</taxon>
        <taxon>Photobacterium</taxon>
    </lineage>
</organism>
<evidence type="ECO:0000256" key="1">
    <source>
        <dbReference type="ARBA" id="ARBA00022475"/>
    </source>
</evidence>
<dbReference type="GO" id="GO:0009274">
    <property type="term" value="C:peptidoglycan-based cell wall"/>
    <property type="evidence" value="ECO:0007669"/>
    <property type="project" value="InterPro"/>
</dbReference>
<evidence type="ECO:0000256" key="7">
    <source>
        <dbReference type="ARBA" id="ARBA00022984"/>
    </source>
</evidence>
<dbReference type="AlphaFoldDB" id="A0A0D8PQI4"/>
<evidence type="ECO:0000256" key="3">
    <source>
        <dbReference type="ARBA" id="ARBA00022676"/>
    </source>
</evidence>
<keyword evidence="3 11" id="KW-0328">Glycosyltransferase</keyword>
<proteinExistence type="inferred from homology"/>
<comment type="caution">
    <text evidence="13">The sequence shown here is derived from an EMBL/GenBank/DDBJ whole genome shotgun (WGS) entry which is preliminary data.</text>
</comment>
<dbReference type="GO" id="GO:0005886">
    <property type="term" value="C:plasma membrane"/>
    <property type="evidence" value="ECO:0007669"/>
    <property type="project" value="UniProtKB-SubCell"/>
</dbReference>
<evidence type="ECO:0000256" key="11">
    <source>
        <dbReference type="HAMAP-Rule" id="MF_00766"/>
    </source>
</evidence>
<dbReference type="NCBIfam" id="TIGR02070">
    <property type="entry name" value="mono_pep_trsgly"/>
    <property type="match status" value="1"/>
</dbReference>
<evidence type="ECO:0000313" key="14">
    <source>
        <dbReference type="EMBL" id="PSW92872.1"/>
    </source>
</evidence>
<dbReference type="GO" id="GO:0008955">
    <property type="term" value="F:peptidoglycan glycosyltransferase activity"/>
    <property type="evidence" value="ECO:0007669"/>
    <property type="project" value="UniProtKB-UniRule"/>
</dbReference>
<comment type="catalytic activity">
    <reaction evidence="11">
        <text>[GlcNAc-(1-&gt;4)-Mur2Ac(oyl-L-Ala-gamma-D-Glu-L-Lys-D-Ala-D-Ala)](n)-di-trans,octa-cis-undecaprenyl diphosphate + beta-D-GlcNAc-(1-&gt;4)-Mur2Ac(oyl-L-Ala-gamma-D-Glu-L-Lys-D-Ala-D-Ala)-di-trans,octa-cis-undecaprenyl diphosphate = [GlcNAc-(1-&gt;4)-Mur2Ac(oyl-L-Ala-gamma-D-Glu-L-Lys-D-Ala-D-Ala)](n+1)-di-trans,octa-cis-undecaprenyl diphosphate + di-trans,octa-cis-undecaprenyl diphosphate + H(+)</text>
        <dbReference type="Rhea" id="RHEA:23708"/>
        <dbReference type="Rhea" id="RHEA-COMP:9602"/>
        <dbReference type="Rhea" id="RHEA-COMP:9603"/>
        <dbReference type="ChEBI" id="CHEBI:15378"/>
        <dbReference type="ChEBI" id="CHEBI:58405"/>
        <dbReference type="ChEBI" id="CHEBI:60033"/>
        <dbReference type="ChEBI" id="CHEBI:78435"/>
        <dbReference type="EC" id="2.4.99.28"/>
    </reaction>
</comment>
<keyword evidence="10 11" id="KW-0961">Cell wall biogenesis/degradation</keyword>
<keyword evidence="2 11" id="KW-0997">Cell inner membrane</keyword>
<evidence type="ECO:0000313" key="13">
    <source>
        <dbReference type="EMBL" id="PSV91467.1"/>
    </source>
</evidence>
<name>A0A0D8PQI4_9GAMM</name>
<comment type="function">
    <text evidence="11">Peptidoglycan polymerase that catalyzes glycan chain elongation from lipid-linked precursors.</text>
</comment>
<dbReference type="HAMAP" id="MF_00766">
    <property type="entry name" value="PGT_MtgA"/>
    <property type="match status" value="1"/>
</dbReference>